<sequence length="367" mass="41997">MICEYVAVRMMTKYQCSIYERNGALLSLNLIFLEVFYLHNRSETTNRSLKRRLHATANLCDFYNIFCDVVYEWRSKENGEDHRCSKGIAEMVFPSVNILKHALSVYTIEAFLRFEKEFIDAASHNYKEVDGSTSNRVLHACCVNQVPDKYINKRWCKGIKDGQNLDVGISNGKEPMVCSSVWKMQMIRKMNSLITASQSNFNAKAHCEKFFTELKKLIEFDIGSIHCEQDGKEKNLDLPQNMLNPPGSRQKGVTNKRFKSIVEKKCDQVKRRKSKKMAMNDVDCSTSTPQELSICSCPSSSCPSYTEMMRQGAFPLLSSQPTYYFGPSNGSSVVMPMMIPSISHQLRTDIFLANATWFTQFVKVAHF</sequence>
<dbReference type="EMBL" id="JAKOGI010000569">
    <property type="protein sequence ID" value="KAJ8432983.1"/>
    <property type="molecule type" value="Genomic_DNA"/>
</dbReference>
<dbReference type="PANTHER" id="PTHR47718">
    <property type="entry name" value="OS01G0519700 PROTEIN"/>
    <property type="match status" value="1"/>
</dbReference>
<keyword evidence="2" id="KW-1185">Reference proteome</keyword>
<dbReference type="Proteomes" id="UP001153076">
    <property type="component" value="Unassembled WGS sequence"/>
</dbReference>
<gene>
    <name evidence="1" type="ORF">Cgig2_022627</name>
</gene>
<comment type="caution">
    <text evidence="1">The sequence shown here is derived from an EMBL/GenBank/DDBJ whole genome shotgun (WGS) entry which is preliminary data.</text>
</comment>
<name>A0A9Q1JXN8_9CARY</name>
<protein>
    <recommendedName>
        <fullName evidence="3">Protein FAR1-RELATED SEQUENCE</fullName>
    </recommendedName>
</protein>
<organism evidence="1 2">
    <name type="scientific">Carnegiea gigantea</name>
    <dbReference type="NCBI Taxonomy" id="171969"/>
    <lineage>
        <taxon>Eukaryota</taxon>
        <taxon>Viridiplantae</taxon>
        <taxon>Streptophyta</taxon>
        <taxon>Embryophyta</taxon>
        <taxon>Tracheophyta</taxon>
        <taxon>Spermatophyta</taxon>
        <taxon>Magnoliopsida</taxon>
        <taxon>eudicotyledons</taxon>
        <taxon>Gunneridae</taxon>
        <taxon>Pentapetalae</taxon>
        <taxon>Caryophyllales</taxon>
        <taxon>Cactineae</taxon>
        <taxon>Cactaceae</taxon>
        <taxon>Cactoideae</taxon>
        <taxon>Echinocereeae</taxon>
        <taxon>Carnegiea</taxon>
    </lineage>
</organism>
<proteinExistence type="predicted"/>
<evidence type="ECO:0008006" key="3">
    <source>
        <dbReference type="Google" id="ProtNLM"/>
    </source>
</evidence>
<evidence type="ECO:0000313" key="1">
    <source>
        <dbReference type="EMBL" id="KAJ8432983.1"/>
    </source>
</evidence>
<reference evidence="1" key="1">
    <citation type="submission" date="2022-04" db="EMBL/GenBank/DDBJ databases">
        <title>Carnegiea gigantea Genome sequencing and assembly v2.</title>
        <authorList>
            <person name="Copetti D."/>
            <person name="Sanderson M.J."/>
            <person name="Burquez A."/>
            <person name="Wojciechowski M.F."/>
        </authorList>
    </citation>
    <scope>NUCLEOTIDE SEQUENCE</scope>
    <source>
        <strain evidence="1">SGP5-SGP5p</strain>
        <tissue evidence="1">Aerial part</tissue>
    </source>
</reference>
<dbReference type="PANTHER" id="PTHR47718:SF17">
    <property type="entry name" value="PROTEIN FAR1-RELATED SEQUENCE 5-LIKE"/>
    <property type="match status" value="1"/>
</dbReference>
<dbReference type="AlphaFoldDB" id="A0A9Q1JXN8"/>
<dbReference type="OrthoDB" id="2402896at2759"/>
<accession>A0A9Q1JXN8</accession>
<evidence type="ECO:0000313" key="2">
    <source>
        <dbReference type="Proteomes" id="UP001153076"/>
    </source>
</evidence>